<feature type="compositionally biased region" description="Polar residues" evidence="10">
    <location>
        <begin position="23"/>
        <end position="44"/>
    </location>
</feature>
<dbReference type="AlphaFoldDB" id="A0AAN6XM79"/>
<comment type="caution">
    <text evidence="11">The sequence shown here is derived from an EMBL/GenBank/DDBJ whole genome shotgun (WGS) entry which is preliminary data.</text>
</comment>
<feature type="compositionally biased region" description="Gly residues" evidence="10">
    <location>
        <begin position="404"/>
        <end position="419"/>
    </location>
</feature>
<dbReference type="GO" id="GO:0005634">
    <property type="term" value="C:nucleus"/>
    <property type="evidence" value="ECO:0007669"/>
    <property type="project" value="UniProtKB-SubCell"/>
</dbReference>
<dbReference type="InterPro" id="IPR038664">
    <property type="entry name" value="Gar1/Naf1_Cbf5-bd_sf"/>
</dbReference>
<keyword evidence="8" id="KW-0539">Nucleus</keyword>
<comment type="similarity">
    <text evidence="2">Belongs to the NAF1 family.</text>
</comment>
<feature type="region of interest" description="Disordered" evidence="10">
    <location>
        <begin position="112"/>
        <end position="131"/>
    </location>
</feature>
<dbReference type="SUPFAM" id="SSF50447">
    <property type="entry name" value="Translation proteins"/>
    <property type="match status" value="1"/>
</dbReference>
<evidence type="ECO:0000256" key="8">
    <source>
        <dbReference type="ARBA" id="ARBA00023242"/>
    </source>
</evidence>
<evidence type="ECO:0000256" key="9">
    <source>
        <dbReference type="ARBA" id="ARBA00076743"/>
    </source>
</evidence>
<accession>A0AAN6XM79</accession>
<protein>
    <recommendedName>
        <fullName evidence="3">H/ACA ribonucleoprotein complex non-core subunit NAF1</fullName>
    </recommendedName>
    <alternativeName>
        <fullName evidence="9">Nuclear assembly factor 1</fullName>
    </alternativeName>
</protein>
<dbReference type="InterPro" id="IPR009000">
    <property type="entry name" value="Transl_B-barrel_sf"/>
</dbReference>
<keyword evidence="5" id="KW-0698">rRNA processing</keyword>
<evidence type="ECO:0000256" key="3">
    <source>
        <dbReference type="ARBA" id="ARBA00021438"/>
    </source>
</evidence>
<feature type="compositionally biased region" description="Basic and acidic residues" evidence="10">
    <location>
        <begin position="381"/>
        <end position="397"/>
    </location>
</feature>
<keyword evidence="12" id="KW-1185">Reference proteome</keyword>
<dbReference type="GO" id="GO:0000493">
    <property type="term" value="P:box H/ACA snoRNP assembly"/>
    <property type="evidence" value="ECO:0007669"/>
    <property type="project" value="InterPro"/>
</dbReference>
<evidence type="ECO:0000313" key="12">
    <source>
        <dbReference type="Proteomes" id="UP001303160"/>
    </source>
</evidence>
<feature type="region of interest" description="Disordered" evidence="10">
    <location>
        <begin position="657"/>
        <end position="728"/>
    </location>
</feature>
<evidence type="ECO:0000256" key="2">
    <source>
        <dbReference type="ARBA" id="ARBA00009801"/>
    </source>
</evidence>
<feature type="compositionally biased region" description="Basic and acidic residues" evidence="10">
    <location>
        <begin position="492"/>
        <end position="501"/>
    </location>
</feature>
<feature type="compositionally biased region" description="Low complexity" evidence="10">
    <location>
        <begin position="512"/>
        <end position="534"/>
    </location>
</feature>
<feature type="compositionally biased region" description="Pro residues" evidence="10">
    <location>
        <begin position="562"/>
        <end position="573"/>
    </location>
</feature>
<evidence type="ECO:0000256" key="5">
    <source>
        <dbReference type="ARBA" id="ARBA00022552"/>
    </source>
</evidence>
<dbReference type="FunFam" id="2.40.10.230:FF:000002">
    <property type="entry name" value="H/ACA ribonucleoprotein complex non-core subunit NAF1"/>
    <property type="match status" value="1"/>
</dbReference>
<feature type="compositionally biased region" description="Acidic residues" evidence="10">
    <location>
        <begin position="192"/>
        <end position="201"/>
    </location>
</feature>
<evidence type="ECO:0000313" key="11">
    <source>
        <dbReference type="EMBL" id="KAK4201047.1"/>
    </source>
</evidence>
<dbReference type="GO" id="GO:0005732">
    <property type="term" value="C:sno(s)RNA-containing ribonucleoprotein complex"/>
    <property type="evidence" value="ECO:0007669"/>
    <property type="project" value="InterPro"/>
</dbReference>
<feature type="compositionally biased region" description="Basic and acidic residues" evidence="10">
    <location>
        <begin position="112"/>
        <end position="121"/>
    </location>
</feature>
<keyword evidence="4" id="KW-0690">Ribosome biogenesis</keyword>
<organism evidence="11 12">
    <name type="scientific">Triangularia verruculosa</name>
    <dbReference type="NCBI Taxonomy" id="2587418"/>
    <lineage>
        <taxon>Eukaryota</taxon>
        <taxon>Fungi</taxon>
        <taxon>Dikarya</taxon>
        <taxon>Ascomycota</taxon>
        <taxon>Pezizomycotina</taxon>
        <taxon>Sordariomycetes</taxon>
        <taxon>Sordariomycetidae</taxon>
        <taxon>Sordariales</taxon>
        <taxon>Podosporaceae</taxon>
        <taxon>Triangularia</taxon>
    </lineage>
</organism>
<name>A0AAN6XM79_9PEZI</name>
<dbReference type="Pfam" id="PF04410">
    <property type="entry name" value="Gar1"/>
    <property type="match status" value="1"/>
</dbReference>
<feature type="compositionally biased region" description="Pro residues" evidence="10">
    <location>
        <begin position="545"/>
        <end position="554"/>
    </location>
</feature>
<evidence type="ECO:0000256" key="4">
    <source>
        <dbReference type="ARBA" id="ARBA00022517"/>
    </source>
</evidence>
<dbReference type="InterPro" id="IPR040309">
    <property type="entry name" value="Naf1"/>
</dbReference>
<dbReference type="PANTHER" id="PTHR31633:SF1">
    <property type="entry name" value="H_ACA RIBONUCLEOPROTEIN COMPLEX NON-CORE SUBUNIT NAF1"/>
    <property type="match status" value="1"/>
</dbReference>
<feature type="region of interest" description="Disordered" evidence="10">
    <location>
        <begin position="381"/>
        <end position="641"/>
    </location>
</feature>
<feature type="compositionally biased region" description="Polar residues" evidence="10">
    <location>
        <begin position="631"/>
        <end position="641"/>
    </location>
</feature>
<feature type="region of interest" description="Disordered" evidence="10">
    <location>
        <begin position="150"/>
        <end position="202"/>
    </location>
</feature>
<evidence type="ECO:0000256" key="10">
    <source>
        <dbReference type="SAM" id="MobiDB-lite"/>
    </source>
</evidence>
<proteinExistence type="inferred from homology"/>
<dbReference type="InterPro" id="IPR007504">
    <property type="entry name" value="H/ACA_rnp_Gar1/Naf1"/>
</dbReference>
<dbReference type="Proteomes" id="UP001303160">
    <property type="component" value="Unassembled WGS sequence"/>
</dbReference>
<feature type="compositionally biased region" description="Low complexity" evidence="10">
    <location>
        <begin position="179"/>
        <end position="191"/>
    </location>
</feature>
<dbReference type="PANTHER" id="PTHR31633">
    <property type="entry name" value="H/ACA RIBONUCLEOPROTEIN COMPLEX NON-CORE SUBUNIT NAF1"/>
    <property type="match status" value="1"/>
</dbReference>
<keyword evidence="6" id="KW-0597">Phosphoprotein</keyword>
<reference evidence="11" key="1">
    <citation type="journal article" date="2023" name="Mol. Phylogenet. Evol.">
        <title>Genome-scale phylogeny and comparative genomics of the fungal order Sordariales.</title>
        <authorList>
            <person name="Hensen N."/>
            <person name="Bonometti L."/>
            <person name="Westerberg I."/>
            <person name="Brannstrom I.O."/>
            <person name="Guillou S."/>
            <person name="Cros-Aarteil S."/>
            <person name="Calhoun S."/>
            <person name="Haridas S."/>
            <person name="Kuo A."/>
            <person name="Mondo S."/>
            <person name="Pangilinan J."/>
            <person name="Riley R."/>
            <person name="LaButti K."/>
            <person name="Andreopoulos B."/>
            <person name="Lipzen A."/>
            <person name="Chen C."/>
            <person name="Yan M."/>
            <person name="Daum C."/>
            <person name="Ng V."/>
            <person name="Clum A."/>
            <person name="Steindorff A."/>
            <person name="Ohm R.A."/>
            <person name="Martin F."/>
            <person name="Silar P."/>
            <person name="Natvig D.O."/>
            <person name="Lalanne C."/>
            <person name="Gautier V."/>
            <person name="Ament-Velasquez S.L."/>
            <person name="Kruys A."/>
            <person name="Hutchinson M.I."/>
            <person name="Powell A.J."/>
            <person name="Barry K."/>
            <person name="Miller A.N."/>
            <person name="Grigoriev I.V."/>
            <person name="Debuchy R."/>
            <person name="Gladieux P."/>
            <person name="Hiltunen Thoren M."/>
            <person name="Johannesson H."/>
        </authorList>
    </citation>
    <scope>NUCLEOTIDE SEQUENCE</scope>
    <source>
        <strain evidence="11">CBS 315.58</strain>
    </source>
</reference>
<dbReference type="EMBL" id="MU863912">
    <property type="protein sequence ID" value="KAK4201047.1"/>
    <property type="molecule type" value="Genomic_DNA"/>
</dbReference>
<dbReference type="GO" id="GO:0003723">
    <property type="term" value="F:RNA binding"/>
    <property type="evidence" value="ECO:0007669"/>
    <property type="project" value="UniProtKB-KW"/>
</dbReference>
<feature type="region of interest" description="Disordered" evidence="10">
    <location>
        <begin position="219"/>
        <end position="243"/>
    </location>
</feature>
<sequence length="728" mass="78503">MESTTPIPGLTLGQEQEVEKSTTEVSQDTPMSSEEQKDNASQTVRLLLTPQAPTHSNESMDVDVQDPVTDNHDETVQKVDLSDDVDMKATGLDAPGSPVVTDALEAALAAESDVKSDDLAKAQESTATSAAESNIVDKDTIMNTAQENVVTENTANVTDEAALQGLEEDEGEHPEWEIDSSPYESTDSSSDSSDDDSDDENYPILGIEETARMLMAMDHDGDGAESRTPAQPIRSKNEKPEEVLPKPDVQILPEDQIELLGQIQFIVENNIVIKSSKSAAEQVLDTGTVLCKEDRTVIGALADVIGNVRDPMYTVGFAKEEEIKELGLEAGMSIFFPTKHANSVFTKPLMEVKHTDASNIHDEEVLPGEMEFSDDEKEAEYRRKQKQEKQFARDKKLGIAPRAGRGGRGGKFGRGGGFNRGAQHSPSPSVATSTTLDYDDDDGPYRPLARPPGFGLPTRPPSSSQSQPSINPRGGFHDRGNNRGRGNFRGRGNRDSFRGHGNEGGPRGFGHSRQSSVSTSSSAATSTTMPAFSANSTPPAYNSHIPPPFPPVPPATQGTWPSMPPIPFPPPPQGYTGAQQAPRPPIPGQPQPPTGGFTFNYPAWPQLQAPSQGQQYTYPQAAPVPPTQQTSGYSQPPSAAQPNWAGAAAILQNLAQGAYGQQAQQQAQQQTAQQTHQARPAYQPPQGYQAQAAHQGQQQQQYSAQQPQTQQNGGAQQAQQQNNGYWQR</sequence>
<dbReference type="GO" id="GO:0001522">
    <property type="term" value="P:pseudouridine synthesis"/>
    <property type="evidence" value="ECO:0007669"/>
    <property type="project" value="InterPro"/>
</dbReference>
<keyword evidence="7" id="KW-0694">RNA-binding</keyword>
<gene>
    <name evidence="11" type="ORF">QBC40DRAFT_279032</name>
</gene>
<feature type="compositionally biased region" description="Pro residues" evidence="10">
    <location>
        <begin position="582"/>
        <end position="593"/>
    </location>
</feature>
<evidence type="ECO:0000256" key="1">
    <source>
        <dbReference type="ARBA" id="ARBA00004123"/>
    </source>
</evidence>
<comment type="subcellular location">
    <subcellularLocation>
        <location evidence="1">Nucleus</location>
    </subcellularLocation>
</comment>
<dbReference type="Gene3D" id="2.40.10.230">
    <property type="entry name" value="Probable tRNA pseudouridine synthase domain"/>
    <property type="match status" value="1"/>
</dbReference>
<evidence type="ECO:0000256" key="6">
    <source>
        <dbReference type="ARBA" id="ARBA00022553"/>
    </source>
</evidence>
<feature type="region of interest" description="Disordered" evidence="10">
    <location>
        <begin position="1"/>
        <end position="74"/>
    </location>
</feature>
<dbReference type="GO" id="GO:0006364">
    <property type="term" value="P:rRNA processing"/>
    <property type="evidence" value="ECO:0007669"/>
    <property type="project" value="UniProtKB-KW"/>
</dbReference>
<reference evidence="11" key="2">
    <citation type="submission" date="2023-05" db="EMBL/GenBank/DDBJ databases">
        <authorList>
            <consortium name="Lawrence Berkeley National Laboratory"/>
            <person name="Steindorff A."/>
            <person name="Hensen N."/>
            <person name="Bonometti L."/>
            <person name="Westerberg I."/>
            <person name="Brannstrom I.O."/>
            <person name="Guillou S."/>
            <person name="Cros-Aarteil S."/>
            <person name="Calhoun S."/>
            <person name="Haridas S."/>
            <person name="Kuo A."/>
            <person name="Mondo S."/>
            <person name="Pangilinan J."/>
            <person name="Riley R."/>
            <person name="Labutti K."/>
            <person name="Andreopoulos B."/>
            <person name="Lipzen A."/>
            <person name="Chen C."/>
            <person name="Yanf M."/>
            <person name="Daum C."/>
            <person name="Ng V."/>
            <person name="Clum A."/>
            <person name="Ohm R."/>
            <person name="Martin F."/>
            <person name="Silar P."/>
            <person name="Natvig D."/>
            <person name="Lalanne C."/>
            <person name="Gautier V."/>
            <person name="Ament-Velasquez S.L."/>
            <person name="Kruys A."/>
            <person name="Hutchinson M.I."/>
            <person name="Powell A.J."/>
            <person name="Barry K."/>
            <person name="Miller A.N."/>
            <person name="Grigoriev I.V."/>
            <person name="Debuchy R."/>
            <person name="Gladieux P."/>
            <person name="Thoren M.H."/>
            <person name="Johannesson H."/>
        </authorList>
    </citation>
    <scope>NUCLEOTIDE SEQUENCE</scope>
    <source>
        <strain evidence="11">CBS 315.58</strain>
    </source>
</reference>
<evidence type="ECO:0000256" key="7">
    <source>
        <dbReference type="ARBA" id="ARBA00022884"/>
    </source>
</evidence>
<feature type="compositionally biased region" description="Polar residues" evidence="10">
    <location>
        <begin position="424"/>
        <end position="436"/>
    </location>
</feature>